<sequence>MHHAPMRRRLTAAAAALTGASLLAACTATATDVPAPTGEGVLADICPSTIVIQT</sequence>
<dbReference type="EMBL" id="JABFXE010000532">
    <property type="protein sequence ID" value="NUQ89348.1"/>
    <property type="molecule type" value="Genomic_DNA"/>
</dbReference>
<dbReference type="InterPro" id="IPR006311">
    <property type="entry name" value="TAT_signal"/>
</dbReference>
<feature type="chain" id="PRO_5033060753" evidence="1">
    <location>
        <begin position="31"/>
        <end position="54"/>
    </location>
</feature>
<evidence type="ECO:0000256" key="1">
    <source>
        <dbReference type="SAM" id="SignalP"/>
    </source>
</evidence>
<protein>
    <submittedName>
        <fullName evidence="2">Uncharacterized protein</fullName>
    </submittedName>
</protein>
<evidence type="ECO:0000313" key="2">
    <source>
        <dbReference type="EMBL" id="NUQ89348.1"/>
    </source>
</evidence>
<organism evidence="2 3">
    <name type="scientific">Glycomyces artemisiae</name>
    <dbReference type="NCBI Taxonomy" id="1076443"/>
    <lineage>
        <taxon>Bacteria</taxon>
        <taxon>Bacillati</taxon>
        <taxon>Actinomycetota</taxon>
        <taxon>Actinomycetes</taxon>
        <taxon>Glycomycetales</taxon>
        <taxon>Glycomycetaceae</taxon>
        <taxon>Glycomyces</taxon>
    </lineage>
</organism>
<accession>A0A850C7J1</accession>
<proteinExistence type="predicted"/>
<dbReference type="PROSITE" id="PS51318">
    <property type="entry name" value="TAT"/>
    <property type="match status" value="1"/>
</dbReference>
<feature type="signal peptide" evidence="1">
    <location>
        <begin position="1"/>
        <end position="30"/>
    </location>
</feature>
<dbReference type="PROSITE" id="PS51257">
    <property type="entry name" value="PROKAR_LIPOPROTEIN"/>
    <property type="match status" value="1"/>
</dbReference>
<feature type="non-terminal residue" evidence="2">
    <location>
        <position position="54"/>
    </location>
</feature>
<comment type="caution">
    <text evidence="2">The sequence shown here is derived from an EMBL/GenBank/DDBJ whole genome shotgun (WGS) entry which is preliminary data.</text>
</comment>
<evidence type="ECO:0000313" key="3">
    <source>
        <dbReference type="Proteomes" id="UP000574690"/>
    </source>
</evidence>
<reference evidence="2 3" key="1">
    <citation type="submission" date="2020-05" db="EMBL/GenBank/DDBJ databases">
        <title>DNA-SIP metagenomic assembled genomes.</title>
        <authorList>
            <person name="Yu J."/>
        </authorList>
    </citation>
    <scope>NUCLEOTIDE SEQUENCE [LARGE SCALE GENOMIC DNA]</scope>
    <source>
        <strain evidence="2">Bin5.27</strain>
    </source>
</reference>
<gene>
    <name evidence="2" type="ORF">HOQ43_12910</name>
</gene>
<keyword evidence="1" id="KW-0732">Signal</keyword>
<dbReference type="Proteomes" id="UP000574690">
    <property type="component" value="Unassembled WGS sequence"/>
</dbReference>
<name>A0A850C7J1_9ACTN</name>
<dbReference type="AlphaFoldDB" id="A0A850C7J1"/>